<dbReference type="InterPro" id="IPR029058">
    <property type="entry name" value="AB_hydrolase_fold"/>
</dbReference>
<dbReference type="Gene3D" id="3.40.50.1820">
    <property type="entry name" value="alpha/beta hydrolase"/>
    <property type="match status" value="1"/>
</dbReference>
<name>A0A7W3LM95_ACTNM</name>
<dbReference type="RefSeq" id="WP_182843068.1">
    <property type="nucleotide sequence ID" value="NZ_JACJIA010000002.1"/>
</dbReference>
<reference evidence="2 3" key="1">
    <citation type="submission" date="2020-08" db="EMBL/GenBank/DDBJ databases">
        <title>Genomic Encyclopedia of Type Strains, Phase IV (KMG-IV): sequencing the most valuable type-strain genomes for metagenomic binning, comparative biology and taxonomic classification.</title>
        <authorList>
            <person name="Goeker M."/>
        </authorList>
    </citation>
    <scope>NUCLEOTIDE SEQUENCE [LARGE SCALE GENOMIC DNA]</scope>
    <source>
        <strain evidence="2 3">DSM 44197</strain>
    </source>
</reference>
<protein>
    <submittedName>
        <fullName evidence="2">Putative esterase</fullName>
    </submittedName>
</protein>
<accession>A0A7W3LM95</accession>
<sequence>MSADRSSPSGLDRPVHGSAAGVGYVALPPSAVDARPAGDTRLVVVWPGFEPPRTAAAMAAAVPLTGVPAWRFYLDLPAPGGRAPTGLGSGAFLETRGMECYGAAVEQAVERLPAALAELWRTFGIAEGPVALAGFSVGGSAALLALARGVVPVSTAALVAPVVAPGRAARALEKRAGRERAWSDRARGLAERLDLGARAADIAARGAALLLIGGARDRVVPPAEITALRDLLRRLGEGTVESATFRMGHALAAEPGVEPRPPITEAVRVDGVLNDWFRERLAEVVPEGADGSPAAGARPAPAAPAAPREGERREGGRHERQVPVAVRLEGTALPPG</sequence>
<feature type="compositionally biased region" description="Low complexity" evidence="1">
    <location>
        <begin position="293"/>
        <end position="307"/>
    </location>
</feature>
<comment type="caution">
    <text evidence="2">The sequence shown here is derived from an EMBL/GenBank/DDBJ whole genome shotgun (WGS) entry which is preliminary data.</text>
</comment>
<evidence type="ECO:0000313" key="3">
    <source>
        <dbReference type="Proteomes" id="UP000572680"/>
    </source>
</evidence>
<keyword evidence="3" id="KW-1185">Reference proteome</keyword>
<feature type="compositionally biased region" description="Basic and acidic residues" evidence="1">
    <location>
        <begin position="308"/>
        <end position="321"/>
    </location>
</feature>
<dbReference type="Proteomes" id="UP000572680">
    <property type="component" value="Unassembled WGS sequence"/>
</dbReference>
<dbReference type="AlphaFoldDB" id="A0A7W3LM95"/>
<evidence type="ECO:0000256" key="1">
    <source>
        <dbReference type="SAM" id="MobiDB-lite"/>
    </source>
</evidence>
<gene>
    <name evidence="2" type="ORF">HNR61_002322</name>
</gene>
<dbReference type="EMBL" id="JACJIA010000002">
    <property type="protein sequence ID" value="MBA8950709.1"/>
    <property type="molecule type" value="Genomic_DNA"/>
</dbReference>
<dbReference type="SUPFAM" id="SSF53474">
    <property type="entry name" value="alpha/beta-Hydrolases"/>
    <property type="match status" value="1"/>
</dbReference>
<organism evidence="2 3">
    <name type="scientific">Actinomadura namibiensis</name>
    <dbReference type="NCBI Taxonomy" id="182080"/>
    <lineage>
        <taxon>Bacteria</taxon>
        <taxon>Bacillati</taxon>
        <taxon>Actinomycetota</taxon>
        <taxon>Actinomycetes</taxon>
        <taxon>Streptosporangiales</taxon>
        <taxon>Thermomonosporaceae</taxon>
        <taxon>Actinomadura</taxon>
    </lineage>
</organism>
<proteinExistence type="predicted"/>
<evidence type="ECO:0000313" key="2">
    <source>
        <dbReference type="EMBL" id="MBA8950709.1"/>
    </source>
</evidence>
<feature type="region of interest" description="Disordered" evidence="1">
    <location>
        <begin position="287"/>
        <end position="336"/>
    </location>
</feature>